<evidence type="ECO:0000313" key="2">
    <source>
        <dbReference type="EMBL" id="MSS18541.1"/>
    </source>
</evidence>
<dbReference type="EMBL" id="VULT01000024">
    <property type="protein sequence ID" value="MSS18541.1"/>
    <property type="molecule type" value="Genomic_DNA"/>
</dbReference>
<keyword evidence="3" id="KW-1185">Reference proteome</keyword>
<evidence type="ECO:0000313" key="3">
    <source>
        <dbReference type="Proteomes" id="UP000483362"/>
    </source>
</evidence>
<evidence type="ECO:0000256" key="1">
    <source>
        <dbReference type="SAM" id="SignalP"/>
    </source>
</evidence>
<feature type="signal peptide" evidence="1">
    <location>
        <begin position="1"/>
        <end position="23"/>
    </location>
</feature>
<keyword evidence="1" id="KW-0732">Signal</keyword>
<evidence type="ECO:0008006" key="4">
    <source>
        <dbReference type="Google" id="ProtNLM"/>
    </source>
</evidence>
<dbReference type="RefSeq" id="WP_154327725.1">
    <property type="nucleotide sequence ID" value="NZ_CP045696.1"/>
</dbReference>
<comment type="caution">
    <text evidence="2">The sequence shown here is derived from an EMBL/GenBank/DDBJ whole genome shotgun (WGS) entry which is preliminary data.</text>
</comment>
<dbReference type="Proteomes" id="UP000483362">
    <property type="component" value="Unassembled WGS sequence"/>
</dbReference>
<proteinExistence type="predicted"/>
<sequence>MKKKLLIAWLAVAAALCPTGAWAQALHVSMKDGKVFTFQFSESPKINYSGTTFAVVGDASEISGQMSQVERIYFDNNLSGIVSTQAGAQTLLKSGHGQVTAQGLDEGQLMIVSNLNGQVVGQARAGANGQCSISLASLQPGIYVVRAGNASLKLSLNK</sequence>
<feature type="chain" id="PRO_5026755841" description="T9SS C-terminal target domain-containing protein" evidence="1">
    <location>
        <begin position="24"/>
        <end position="158"/>
    </location>
</feature>
<protein>
    <recommendedName>
        <fullName evidence="4">T9SS C-terminal target domain-containing protein</fullName>
    </recommendedName>
</protein>
<gene>
    <name evidence="2" type="ORF">FYJ29_12365</name>
</gene>
<name>A0A6L5XG98_9BACT</name>
<dbReference type="AlphaFoldDB" id="A0A6L5XG98"/>
<organism evidence="2 3">
    <name type="scientific">Sodaliphilus pleomorphus</name>
    <dbReference type="NCBI Taxonomy" id="2606626"/>
    <lineage>
        <taxon>Bacteria</taxon>
        <taxon>Pseudomonadati</taxon>
        <taxon>Bacteroidota</taxon>
        <taxon>Bacteroidia</taxon>
        <taxon>Bacteroidales</taxon>
        <taxon>Muribaculaceae</taxon>
        <taxon>Sodaliphilus</taxon>
    </lineage>
</organism>
<accession>A0A6L5XG98</accession>
<reference evidence="2 3" key="1">
    <citation type="submission" date="2019-08" db="EMBL/GenBank/DDBJ databases">
        <title>In-depth cultivation of the pig gut microbiome towards novel bacterial diversity and tailored functional studies.</title>
        <authorList>
            <person name="Wylensek D."/>
            <person name="Hitch T.C.A."/>
            <person name="Clavel T."/>
        </authorList>
    </citation>
    <scope>NUCLEOTIDE SEQUENCE [LARGE SCALE GENOMIC DNA]</scope>
    <source>
        <strain evidence="2 3">Oil-RF-744-WCA-WT-10</strain>
    </source>
</reference>